<evidence type="ECO:0000313" key="1">
    <source>
        <dbReference type="EMBL" id="GFY63086.1"/>
    </source>
</evidence>
<protein>
    <submittedName>
        <fullName evidence="1">Uncharacterized protein</fullName>
    </submittedName>
</protein>
<sequence>MEWWGPQDLVCRPLQRERSFHFWPWICGCFFRQGLRWSTRPVVSRVLRRSAACLRPSSSLQQGIGGEEWKLSLPVRPRLGRTVHGRSLRRPLQETLQGGICVGIWTWQFLLLPNHAARVRRIRGARNKTRARVCR</sequence>
<keyword evidence="2" id="KW-1185">Reference proteome</keyword>
<name>A0A8X6XZ82_9ARAC</name>
<dbReference type="AlphaFoldDB" id="A0A8X6XZ82"/>
<reference evidence="1" key="1">
    <citation type="submission" date="2020-08" db="EMBL/GenBank/DDBJ databases">
        <title>Multicomponent nature underlies the extraordinary mechanical properties of spider dragline silk.</title>
        <authorList>
            <person name="Kono N."/>
            <person name="Nakamura H."/>
            <person name="Mori M."/>
            <person name="Yoshida Y."/>
            <person name="Ohtoshi R."/>
            <person name="Malay A.D."/>
            <person name="Moran D.A.P."/>
            <person name="Tomita M."/>
            <person name="Numata K."/>
            <person name="Arakawa K."/>
        </authorList>
    </citation>
    <scope>NUCLEOTIDE SEQUENCE</scope>
</reference>
<organism evidence="1 2">
    <name type="scientific">Trichonephila inaurata madagascariensis</name>
    <dbReference type="NCBI Taxonomy" id="2747483"/>
    <lineage>
        <taxon>Eukaryota</taxon>
        <taxon>Metazoa</taxon>
        <taxon>Ecdysozoa</taxon>
        <taxon>Arthropoda</taxon>
        <taxon>Chelicerata</taxon>
        <taxon>Arachnida</taxon>
        <taxon>Araneae</taxon>
        <taxon>Araneomorphae</taxon>
        <taxon>Entelegynae</taxon>
        <taxon>Araneoidea</taxon>
        <taxon>Nephilidae</taxon>
        <taxon>Trichonephila</taxon>
        <taxon>Trichonephila inaurata</taxon>
    </lineage>
</organism>
<evidence type="ECO:0000313" key="2">
    <source>
        <dbReference type="Proteomes" id="UP000886998"/>
    </source>
</evidence>
<accession>A0A8X6XZ82</accession>
<gene>
    <name evidence="1" type="ORF">TNIN_270091</name>
</gene>
<comment type="caution">
    <text evidence="1">The sequence shown here is derived from an EMBL/GenBank/DDBJ whole genome shotgun (WGS) entry which is preliminary data.</text>
</comment>
<dbReference type="Proteomes" id="UP000886998">
    <property type="component" value="Unassembled WGS sequence"/>
</dbReference>
<dbReference type="EMBL" id="BMAV01014599">
    <property type="protein sequence ID" value="GFY63086.1"/>
    <property type="molecule type" value="Genomic_DNA"/>
</dbReference>
<proteinExistence type="predicted"/>